<sequence>MHLSLFCPCTPHAPPCASHFSFVFFARMLRPDPITWPDLTRHVIQHIST</sequence>
<proteinExistence type="predicted"/>
<gene>
    <name evidence="1" type="ORF">NC653_026845</name>
</gene>
<dbReference type="AlphaFoldDB" id="A0AAD6M3Z2"/>
<accession>A0AAD6M3Z2</accession>
<evidence type="ECO:0000313" key="2">
    <source>
        <dbReference type="Proteomes" id="UP001164929"/>
    </source>
</evidence>
<name>A0AAD6M3Z2_9ROSI</name>
<reference evidence="1" key="1">
    <citation type="journal article" date="2023" name="Mol. Ecol. Resour.">
        <title>Chromosome-level genome assembly of a triploid poplar Populus alba 'Berolinensis'.</title>
        <authorList>
            <person name="Chen S."/>
            <person name="Yu Y."/>
            <person name="Wang X."/>
            <person name="Wang S."/>
            <person name="Zhang T."/>
            <person name="Zhou Y."/>
            <person name="He R."/>
            <person name="Meng N."/>
            <person name="Wang Y."/>
            <person name="Liu W."/>
            <person name="Liu Z."/>
            <person name="Liu J."/>
            <person name="Guo Q."/>
            <person name="Huang H."/>
            <person name="Sederoff R.R."/>
            <person name="Wang G."/>
            <person name="Qu G."/>
            <person name="Chen S."/>
        </authorList>
    </citation>
    <scope>NUCLEOTIDE SEQUENCE</scope>
    <source>
        <strain evidence="1">SC-2020</strain>
    </source>
</reference>
<dbReference type="EMBL" id="JAQIZT010000011">
    <property type="protein sequence ID" value="KAJ6978543.1"/>
    <property type="molecule type" value="Genomic_DNA"/>
</dbReference>
<keyword evidence="2" id="KW-1185">Reference proteome</keyword>
<dbReference type="Proteomes" id="UP001164929">
    <property type="component" value="Chromosome 11"/>
</dbReference>
<comment type="caution">
    <text evidence="1">The sequence shown here is derived from an EMBL/GenBank/DDBJ whole genome shotgun (WGS) entry which is preliminary data.</text>
</comment>
<protein>
    <submittedName>
        <fullName evidence="1">Uncharacterized protein</fullName>
    </submittedName>
</protein>
<organism evidence="1 2">
    <name type="scientific">Populus alba x Populus x berolinensis</name>
    <dbReference type="NCBI Taxonomy" id="444605"/>
    <lineage>
        <taxon>Eukaryota</taxon>
        <taxon>Viridiplantae</taxon>
        <taxon>Streptophyta</taxon>
        <taxon>Embryophyta</taxon>
        <taxon>Tracheophyta</taxon>
        <taxon>Spermatophyta</taxon>
        <taxon>Magnoliopsida</taxon>
        <taxon>eudicotyledons</taxon>
        <taxon>Gunneridae</taxon>
        <taxon>Pentapetalae</taxon>
        <taxon>rosids</taxon>
        <taxon>fabids</taxon>
        <taxon>Malpighiales</taxon>
        <taxon>Salicaceae</taxon>
        <taxon>Saliceae</taxon>
        <taxon>Populus</taxon>
    </lineage>
</organism>
<evidence type="ECO:0000313" key="1">
    <source>
        <dbReference type="EMBL" id="KAJ6978543.1"/>
    </source>
</evidence>